<comment type="similarity">
    <text evidence="2">Belongs to the autoinducer-2 exporter (AI-2E) (TC 2.A.86) family.</text>
</comment>
<proteinExistence type="inferred from homology"/>
<dbReference type="Pfam" id="PF01594">
    <property type="entry name" value="AI-2E_transport"/>
    <property type="match status" value="1"/>
</dbReference>
<keyword evidence="3 7" id="KW-0812">Transmembrane</keyword>
<dbReference type="KEGG" id="deo:CAY53_04130"/>
<dbReference type="EMBL" id="CP021255">
    <property type="protein sequence ID" value="AVD70769.1"/>
    <property type="molecule type" value="Genomic_DNA"/>
</dbReference>
<comment type="subcellular location">
    <subcellularLocation>
        <location evidence="1">Membrane</location>
        <topology evidence="1">Multi-pass membrane protein</topology>
    </subcellularLocation>
</comment>
<dbReference type="PANTHER" id="PTHR21716:SF4">
    <property type="entry name" value="TRANSMEMBRANE PROTEIN 245"/>
    <property type="match status" value="1"/>
</dbReference>
<feature type="transmembrane region" description="Helical" evidence="7">
    <location>
        <begin position="307"/>
        <end position="334"/>
    </location>
</feature>
<dbReference type="OrthoDB" id="9773730at2"/>
<evidence type="ECO:0000256" key="6">
    <source>
        <dbReference type="SAM" id="MobiDB-lite"/>
    </source>
</evidence>
<reference evidence="8 9" key="1">
    <citation type="journal article" date="2018" name="MBio">
        <title>Insights into the evolution of host association through the isolation and characterization of a novel human periodontal pathobiont, Desulfobulbus oralis.</title>
        <authorList>
            <person name="Cross K.L."/>
            <person name="Chirania P."/>
            <person name="Xiong W."/>
            <person name="Beall C.J."/>
            <person name="Elkins J.G."/>
            <person name="Giannone R.J."/>
            <person name="Griffen A.L."/>
            <person name="Guss A.M."/>
            <person name="Hettich R.L."/>
            <person name="Joshi S.S."/>
            <person name="Mokrzan E.M."/>
            <person name="Martin R.K."/>
            <person name="Zhulin I.B."/>
            <person name="Leys E.J."/>
            <person name="Podar M."/>
        </authorList>
    </citation>
    <scope>NUCLEOTIDE SEQUENCE [LARGE SCALE GENOMIC DNA]</scope>
    <source>
        <strain evidence="8 9">ORNL</strain>
    </source>
</reference>
<feature type="transmembrane region" description="Helical" evidence="7">
    <location>
        <begin position="59"/>
        <end position="85"/>
    </location>
</feature>
<dbReference type="RefSeq" id="WP_104936064.1">
    <property type="nucleotide sequence ID" value="NZ_CP021255.1"/>
</dbReference>
<feature type="transmembrane region" description="Helical" evidence="7">
    <location>
        <begin position="158"/>
        <end position="180"/>
    </location>
</feature>
<keyword evidence="5 7" id="KW-0472">Membrane</keyword>
<organism evidence="8 9">
    <name type="scientific">Desulfobulbus oralis</name>
    <dbReference type="NCBI Taxonomy" id="1986146"/>
    <lineage>
        <taxon>Bacteria</taxon>
        <taxon>Pseudomonadati</taxon>
        <taxon>Thermodesulfobacteriota</taxon>
        <taxon>Desulfobulbia</taxon>
        <taxon>Desulfobulbales</taxon>
        <taxon>Desulfobulbaceae</taxon>
        <taxon>Desulfobulbus</taxon>
    </lineage>
</organism>
<evidence type="ECO:0000313" key="9">
    <source>
        <dbReference type="Proteomes" id="UP000239867"/>
    </source>
</evidence>
<feature type="compositionally biased region" description="Basic residues" evidence="6">
    <location>
        <begin position="393"/>
        <end position="408"/>
    </location>
</feature>
<gene>
    <name evidence="8" type="ORF">CAY53_04130</name>
</gene>
<feature type="transmembrane region" description="Helical" evidence="7">
    <location>
        <begin position="29"/>
        <end position="47"/>
    </location>
</feature>
<sequence length="408" mass="43700">MHQDRVNKVVLLVLVLAVSLLFLGMIRQYLMPLFMAALFSALLSPAYRRLRDRLGGRSVLASVLIVVAVFTLILVPLTILTGIVVGQAVSVSQSATPWIQDLVKQPLPLQQYLEKIPFHKQLMPYREQILGTLGEAVGAVSGFFINSLSSVAKMTLNALLGIVIMLYSMFFLLISGSVLLRKILFFLPLCDADEQLLLHRFTSVTAATLKGTMIIGLLQGTICGVGFAIAGIEGAVFWATVMAVLSLIPVLGTALVWGPALVVLLAQGHYGGALVLLGVCGGIAGNIDNVLRPQLVGKDTQMHHLFVLFSTLGGIGMFGILGIIVGPIIAALFITLWELYGRAFGAYLPVVNLLAGGERQPERPSPQAVAVTPAAPAGKPEQAATAPAADRRSKTRKPGTRGRKLRRR</sequence>
<feature type="compositionally biased region" description="Low complexity" evidence="6">
    <location>
        <begin position="365"/>
        <end position="380"/>
    </location>
</feature>
<accession>A0A2L1GM62</accession>
<evidence type="ECO:0000256" key="1">
    <source>
        <dbReference type="ARBA" id="ARBA00004141"/>
    </source>
</evidence>
<keyword evidence="4 7" id="KW-1133">Transmembrane helix</keyword>
<evidence type="ECO:0000256" key="4">
    <source>
        <dbReference type="ARBA" id="ARBA00022989"/>
    </source>
</evidence>
<dbReference type="PANTHER" id="PTHR21716">
    <property type="entry name" value="TRANSMEMBRANE PROTEIN"/>
    <property type="match status" value="1"/>
</dbReference>
<protein>
    <submittedName>
        <fullName evidence="8">AI-2E family transporter</fullName>
    </submittedName>
</protein>
<feature type="transmembrane region" description="Helical" evidence="7">
    <location>
        <begin position="201"/>
        <end position="229"/>
    </location>
</feature>
<name>A0A2L1GM62_9BACT</name>
<dbReference type="GO" id="GO:0016020">
    <property type="term" value="C:membrane"/>
    <property type="evidence" value="ECO:0007669"/>
    <property type="project" value="UniProtKB-SubCell"/>
</dbReference>
<evidence type="ECO:0000256" key="2">
    <source>
        <dbReference type="ARBA" id="ARBA00009773"/>
    </source>
</evidence>
<dbReference type="InterPro" id="IPR002549">
    <property type="entry name" value="AI-2E-like"/>
</dbReference>
<feature type="region of interest" description="Disordered" evidence="6">
    <location>
        <begin position="360"/>
        <end position="408"/>
    </location>
</feature>
<evidence type="ECO:0000313" key="8">
    <source>
        <dbReference type="EMBL" id="AVD70769.1"/>
    </source>
</evidence>
<evidence type="ECO:0000256" key="5">
    <source>
        <dbReference type="ARBA" id="ARBA00023136"/>
    </source>
</evidence>
<evidence type="ECO:0000256" key="3">
    <source>
        <dbReference type="ARBA" id="ARBA00022692"/>
    </source>
</evidence>
<feature type="transmembrane region" description="Helical" evidence="7">
    <location>
        <begin position="7"/>
        <end position="23"/>
    </location>
</feature>
<dbReference type="Proteomes" id="UP000239867">
    <property type="component" value="Chromosome"/>
</dbReference>
<feature type="transmembrane region" description="Helical" evidence="7">
    <location>
        <begin position="235"/>
        <end position="257"/>
    </location>
</feature>
<evidence type="ECO:0000256" key="7">
    <source>
        <dbReference type="SAM" id="Phobius"/>
    </source>
</evidence>
<dbReference type="AlphaFoldDB" id="A0A2L1GM62"/>
<keyword evidence="9" id="KW-1185">Reference proteome</keyword>